<protein>
    <submittedName>
        <fullName evidence="2">DUF4062 domain-containing protein</fullName>
    </submittedName>
</protein>
<dbReference type="Proteomes" id="UP000467371">
    <property type="component" value="Chromosome"/>
</dbReference>
<name>A0A6C0VK58_METMZ</name>
<accession>A0A6C0VK58</accession>
<evidence type="ECO:0000313" key="3">
    <source>
        <dbReference type="Proteomes" id="UP000467371"/>
    </source>
</evidence>
<dbReference type="RefSeq" id="WP_163645503.1">
    <property type="nucleotide sequence ID" value="NZ_CP042908.1"/>
</dbReference>
<dbReference type="GeneID" id="44087059"/>
<dbReference type="Pfam" id="PF13271">
    <property type="entry name" value="DUF4062"/>
    <property type="match status" value="1"/>
</dbReference>
<proteinExistence type="predicted"/>
<dbReference type="AlphaFoldDB" id="A0A6C0VK58"/>
<evidence type="ECO:0000259" key="1">
    <source>
        <dbReference type="Pfam" id="PF13271"/>
    </source>
</evidence>
<sequence length="412" mass="48402">MGAPKIFVSSTCYDLALIRTELRSFIQTYGFEPIMSEYSDILYDHFEHTQSSCLKEIPYCDMVILIIGGRYGTKSVPQALDIIDIERLKEKNLSNEMIIDIKSCSITQIEFLQTVNSNIPVFTFVSLGVMNDYYFWVQNKENANIDQISFLTIESPETAKYIFGFIEFIHRLRVGNSIATFSNLDEIKNHLRKQWAAKFQHLLRVERENAQECKQTNIILKRISDLETAVFASISNIDLKNIARGINNYVDLIIFLHLLSKEKDKLDEILKENVDWNRLMEIYNIDAIVNMSNTQVRKLRGIIFILKDGTYFQTRYDFHSIDEFRKKWEEFHRMEKRIKSAIFNAILDDIKGKVILTYVVHFDEKYFEKLSSESNQEDMREIMLLWQSKNFSERYKNIKGLIFLPPISSKVT</sequence>
<evidence type="ECO:0000313" key="2">
    <source>
        <dbReference type="EMBL" id="QIB90994.1"/>
    </source>
</evidence>
<dbReference type="EMBL" id="CP042908">
    <property type="protein sequence ID" value="QIB90994.1"/>
    <property type="molecule type" value="Genomic_DNA"/>
</dbReference>
<organism evidence="2 3">
    <name type="scientific">Methanosarcina mazei</name>
    <name type="common">Methanosarcina frisia</name>
    <dbReference type="NCBI Taxonomy" id="2209"/>
    <lineage>
        <taxon>Archaea</taxon>
        <taxon>Methanobacteriati</taxon>
        <taxon>Methanobacteriota</taxon>
        <taxon>Stenosarchaea group</taxon>
        <taxon>Methanomicrobia</taxon>
        <taxon>Methanosarcinales</taxon>
        <taxon>Methanosarcinaceae</taxon>
        <taxon>Methanosarcina</taxon>
    </lineage>
</organism>
<feature type="domain" description="DUF4062" evidence="1">
    <location>
        <begin position="5"/>
        <end position="74"/>
    </location>
</feature>
<dbReference type="InterPro" id="IPR025139">
    <property type="entry name" value="DUF4062"/>
</dbReference>
<reference evidence="2 3" key="1">
    <citation type="journal article" date="2020" name="Environ. Microbiol. Rep.">
        <title>Redox cycling of Fe(II) and Fe(III) in magnetite accelerates aceticlastic methanogenesis by Methanosarcina mazei.</title>
        <authorList>
            <person name="Wang H."/>
            <person name="Byrne J.M."/>
            <person name="Liu P."/>
            <person name="Liu J."/>
            <person name="Dong X."/>
            <person name="Lu Y."/>
        </authorList>
    </citation>
    <scope>NUCLEOTIDE SEQUENCE [LARGE SCALE GENOMIC DNA]</scope>
    <source>
        <strain evidence="3">zm-15</strain>
    </source>
</reference>
<gene>
    <name evidence="2" type="ORF">FQU78_07940</name>
</gene>